<dbReference type="PANTHER" id="PTHR33164:SF57">
    <property type="entry name" value="MARR-FAMILY TRANSCRIPTIONAL REGULATOR"/>
    <property type="match status" value="1"/>
</dbReference>
<evidence type="ECO:0000313" key="2">
    <source>
        <dbReference type="EMBL" id="PXW97652.1"/>
    </source>
</evidence>
<comment type="caution">
    <text evidence="2">The sequence shown here is derived from an EMBL/GenBank/DDBJ whole genome shotgun (WGS) entry which is preliminary data.</text>
</comment>
<dbReference type="InterPro" id="IPR036388">
    <property type="entry name" value="WH-like_DNA-bd_sf"/>
</dbReference>
<dbReference type="Gene3D" id="1.10.10.10">
    <property type="entry name" value="Winged helix-like DNA-binding domain superfamily/Winged helix DNA-binding domain"/>
    <property type="match status" value="1"/>
</dbReference>
<dbReference type="PANTHER" id="PTHR33164">
    <property type="entry name" value="TRANSCRIPTIONAL REGULATOR, MARR FAMILY"/>
    <property type="match status" value="1"/>
</dbReference>
<evidence type="ECO:0000259" key="1">
    <source>
        <dbReference type="PROSITE" id="PS50995"/>
    </source>
</evidence>
<gene>
    <name evidence="2" type="ORF">C7444_104255</name>
</gene>
<dbReference type="PROSITE" id="PS50995">
    <property type="entry name" value="HTH_MARR_2"/>
    <property type="match status" value="1"/>
</dbReference>
<dbReference type="PRINTS" id="PR00598">
    <property type="entry name" value="HTHMARR"/>
</dbReference>
<dbReference type="OrthoDB" id="9806864at2"/>
<dbReference type="SUPFAM" id="SSF46785">
    <property type="entry name" value="Winged helix' DNA-binding domain"/>
    <property type="match status" value="1"/>
</dbReference>
<accession>A0A318HAY7</accession>
<proteinExistence type="predicted"/>
<dbReference type="Pfam" id="PF12802">
    <property type="entry name" value="MarR_2"/>
    <property type="match status" value="1"/>
</dbReference>
<organism evidence="2 3">
    <name type="scientific">Sphaerotilus hippei</name>
    <dbReference type="NCBI Taxonomy" id="744406"/>
    <lineage>
        <taxon>Bacteria</taxon>
        <taxon>Pseudomonadati</taxon>
        <taxon>Pseudomonadota</taxon>
        <taxon>Betaproteobacteria</taxon>
        <taxon>Burkholderiales</taxon>
        <taxon>Sphaerotilaceae</taxon>
        <taxon>Sphaerotilus</taxon>
    </lineage>
</organism>
<dbReference type="InterPro" id="IPR039422">
    <property type="entry name" value="MarR/SlyA-like"/>
</dbReference>
<protein>
    <submittedName>
        <fullName evidence="2">MarR family transcriptional regulator</fullName>
    </submittedName>
</protein>
<reference evidence="2 3" key="1">
    <citation type="submission" date="2018-05" db="EMBL/GenBank/DDBJ databases">
        <title>Genomic Encyclopedia of Type Strains, Phase IV (KMG-IV): sequencing the most valuable type-strain genomes for metagenomic binning, comparative biology and taxonomic classification.</title>
        <authorList>
            <person name="Goeker M."/>
        </authorList>
    </citation>
    <scope>NUCLEOTIDE SEQUENCE [LARGE SCALE GENOMIC DNA]</scope>
    <source>
        <strain evidence="2 3">DSM 566</strain>
    </source>
</reference>
<dbReference type="InterPro" id="IPR036390">
    <property type="entry name" value="WH_DNA-bd_sf"/>
</dbReference>
<name>A0A318HAY7_9BURK</name>
<dbReference type="Proteomes" id="UP000247811">
    <property type="component" value="Unassembled WGS sequence"/>
</dbReference>
<dbReference type="GO" id="GO:0003700">
    <property type="term" value="F:DNA-binding transcription factor activity"/>
    <property type="evidence" value="ECO:0007669"/>
    <property type="project" value="InterPro"/>
</dbReference>
<evidence type="ECO:0000313" key="3">
    <source>
        <dbReference type="Proteomes" id="UP000247811"/>
    </source>
</evidence>
<keyword evidence="3" id="KW-1185">Reference proteome</keyword>
<sequence length="149" mass="16473">MSEKRLDDSRMSHLLGFAIARARVGTNEAYFTHVGEPLGLKPVDFTLLMLLSRNDQVTQKDLVQALNIPAPHMTLIIARLLERGLVARERSSVDRRAQVLELTESGRTLAEQAHAASLQAEAPLRARLSPAEWAMLMELLHKCGAAGRP</sequence>
<dbReference type="AlphaFoldDB" id="A0A318HAY7"/>
<dbReference type="InterPro" id="IPR000835">
    <property type="entry name" value="HTH_MarR-typ"/>
</dbReference>
<dbReference type="SMART" id="SM00347">
    <property type="entry name" value="HTH_MARR"/>
    <property type="match status" value="1"/>
</dbReference>
<feature type="domain" description="HTH marR-type" evidence="1">
    <location>
        <begin position="8"/>
        <end position="145"/>
    </location>
</feature>
<dbReference type="EMBL" id="QJJS01000004">
    <property type="protein sequence ID" value="PXW97652.1"/>
    <property type="molecule type" value="Genomic_DNA"/>
</dbReference>
<dbReference type="GO" id="GO:0006950">
    <property type="term" value="P:response to stress"/>
    <property type="evidence" value="ECO:0007669"/>
    <property type="project" value="TreeGrafter"/>
</dbReference>